<dbReference type="Proteomes" id="UP001145087">
    <property type="component" value="Unassembled WGS sequence"/>
</dbReference>
<feature type="transmembrane region" description="Helical" evidence="1">
    <location>
        <begin position="96"/>
        <end position="116"/>
    </location>
</feature>
<dbReference type="PANTHER" id="PTHR28008:SF1">
    <property type="entry name" value="DOMAIN PROTEIN, PUTATIVE (AFU_ORTHOLOGUE AFUA_3G10980)-RELATED"/>
    <property type="match status" value="1"/>
</dbReference>
<reference evidence="3" key="1">
    <citation type="submission" date="2022-11" db="EMBL/GenBank/DDBJ databases">
        <title>Marilongibacter aestuarii gen. nov., sp. nov., isolated from tidal flat sediment.</title>
        <authorList>
            <person name="Jiayan W."/>
        </authorList>
    </citation>
    <scope>NUCLEOTIDE SEQUENCE</scope>
    <source>
        <strain evidence="3">Z1-6</strain>
    </source>
</reference>
<evidence type="ECO:0000256" key="1">
    <source>
        <dbReference type="SAM" id="Phobius"/>
    </source>
</evidence>
<dbReference type="EMBL" id="JAPOHD010000029">
    <property type="protein sequence ID" value="MCY1721892.1"/>
    <property type="molecule type" value="Genomic_DNA"/>
</dbReference>
<evidence type="ECO:0000313" key="3">
    <source>
        <dbReference type="EMBL" id="MCY1721892.1"/>
    </source>
</evidence>
<dbReference type="NCBIfam" id="NF037970">
    <property type="entry name" value="vanZ_1"/>
    <property type="match status" value="1"/>
</dbReference>
<keyword evidence="1" id="KW-0812">Transmembrane</keyword>
<keyword evidence="1" id="KW-0472">Membrane</keyword>
<dbReference type="AlphaFoldDB" id="A0A9X3F8Z1"/>
<keyword evidence="4" id="KW-1185">Reference proteome</keyword>
<sequence>MKNISNYWRLVTWFIIMCYLLFMPASQLPSEPFFKIPNFDKIVHFGMFFILCLLLFRPVKQFTPNFYFWTPLLTLVFAVLLEFLQEKITTSRTSDIYDLWANTAGLAAAVVFYRFFVNGKKLEVLV</sequence>
<protein>
    <submittedName>
        <fullName evidence="3">VanZ family protein</fullName>
    </submittedName>
</protein>
<accession>A0A9X3F8Z1</accession>
<proteinExistence type="predicted"/>
<name>A0A9X3F8Z1_9BACT</name>
<evidence type="ECO:0000259" key="2">
    <source>
        <dbReference type="Pfam" id="PF04892"/>
    </source>
</evidence>
<feature type="domain" description="VanZ-like" evidence="2">
    <location>
        <begin position="4"/>
        <end position="116"/>
    </location>
</feature>
<dbReference type="Pfam" id="PF04892">
    <property type="entry name" value="VanZ"/>
    <property type="match status" value="1"/>
</dbReference>
<evidence type="ECO:0000313" key="4">
    <source>
        <dbReference type="Proteomes" id="UP001145087"/>
    </source>
</evidence>
<comment type="caution">
    <text evidence="3">The sequence shown here is derived from an EMBL/GenBank/DDBJ whole genome shotgun (WGS) entry which is preliminary data.</text>
</comment>
<gene>
    <name evidence="3" type="ORF">OU798_16175</name>
</gene>
<dbReference type="PANTHER" id="PTHR28008">
    <property type="entry name" value="DOMAIN PROTEIN, PUTATIVE (AFU_ORTHOLOGUE AFUA_3G10980)-RELATED"/>
    <property type="match status" value="1"/>
</dbReference>
<keyword evidence="1" id="KW-1133">Transmembrane helix</keyword>
<organism evidence="3 4">
    <name type="scientific">Draconibacterium aestuarii</name>
    <dbReference type="NCBI Taxonomy" id="2998507"/>
    <lineage>
        <taxon>Bacteria</taxon>
        <taxon>Pseudomonadati</taxon>
        <taxon>Bacteroidota</taxon>
        <taxon>Bacteroidia</taxon>
        <taxon>Marinilabiliales</taxon>
        <taxon>Prolixibacteraceae</taxon>
        <taxon>Draconibacterium</taxon>
    </lineage>
</organism>
<feature type="transmembrane region" description="Helical" evidence="1">
    <location>
        <begin position="6"/>
        <end position="22"/>
    </location>
</feature>
<feature type="transmembrane region" description="Helical" evidence="1">
    <location>
        <begin position="66"/>
        <end position="84"/>
    </location>
</feature>
<feature type="transmembrane region" description="Helical" evidence="1">
    <location>
        <begin position="42"/>
        <end position="60"/>
    </location>
</feature>
<dbReference type="RefSeq" id="WP_343334221.1">
    <property type="nucleotide sequence ID" value="NZ_JAPOHD010000029.1"/>
</dbReference>
<dbReference type="InterPro" id="IPR006976">
    <property type="entry name" value="VanZ-like"/>
</dbReference>